<dbReference type="PANTHER" id="PTHR11364">
    <property type="entry name" value="THIOSULFATE SULFERTANSFERASE"/>
    <property type="match status" value="1"/>
</dbReference>
<evidence type="ECO:0000256" key="6">
    <source>
        <dbReference type="RuleBase" id="RU000507"/>
    </source>
</evidence>
<dbReference type="InterPro" id="IPR045078">
    <property type="entry name" value="TST/MPST-like"/>
</dbReference>
<dbReference type="Pfam" id="PF00581">
    <property type="entry name" value="Rhodanese"/>
    <property type="match status" value="2"/>
</dbReference>
<evidence type="ECO:0000256" key="4">
    <source>
        <dbReference type="ARBA" id="ARBA00022737"/>
    </source>
</evidence>
<comment type="catalytic activity">
    <reaction evidence="5">
        <text>2-oxo-3-sulfanylpropanoate + [thioredoxin]-dithiol = [thioredoxin]-disulfide + hydrogen sulfide + pyruvate + H(+)</text>
        <dbReference type="Rhea" id="RHEA:21740"/>
        <dbReference type="Rhea" id="RHEA-COMP:10698"/>
        <dbReference type="Rhea" id="RHEA-COMP:10700"/>
        <dbReference type="ChEBI" id="CHEBI:15361"/>
        <dbReference type="ChEBI" id="CHEBI:15378"/>
        <dbReference type="ChEBI" id="CHEBI:29919"/>
        <dbReference type="ChEBI" id="CHEBI:29950"/>
        <dbReference type="ChEBI" id="CHEBI:50058"/>
        <dbReference type="ChEBI" id="CHEBI:57678"/>
        <dbReference type="EC" id="2.8.1.2"/>
    </reaction>
    <physiologicalReaction direction="left-to-right" evidence="5">
        <dbReference type="Rhea" id="RHEA:21741"/>
    </physiologicalReaction>
</comment>
<evidence type="ECO:0000256" key="1">
    <source>
        <dbReference type="ARBA" id="ARBA00004496"/>
    </source>
</evidence>
<dbReference type="GO" id="GO:0005737">
    <property type="term" value="C:cytoplasm"/>
    <property type="evidence" value="ECO:0007669"/>
    <property type="project" value="UniProtKB-SubCell"/>
</dbReference>
<evidence type="ECO:0000313" key="9">
    <source>
        <dbReference type="Proteomes" id="UP000635071"/>
    </source>
</evidence>
<evidence type="ECO:0000259" key="7">
    <source>
        <dbReference type="PROSITE" id="PS50206"/>
    </source>
</evidence>
<feature type="domain" description="Rhodanese" evidence="7">
    <location>
        <begin position="180"/>
        <end position="294"/>
    </location>
</feature>
<dbReference type="GO" id="GO:0004792">
    <property type="term" value="F:thiosulfate-cyanide sulfurtransferase activity"/>
    <property type="evidence" value="ECO:0007669"/>
    <property type="project" value="InterPro"/>
</dbReference>
<reference evidence="8" key="1">
    <citation type="journal article" date="2014" name="Int. J. Syst. Evol. Microbiol.">
        <title>Complete genome sequence of Corynebacterium casei LMG S-19264T (=DSM 44701T), isolated from a smear-ripened cheese.</title>
        <authorList>
            <consortium name="US DOE Joint Genome Institute (JGI-PGF)"/>
            <person name="Walter F."/>
            <person name="Albersmeier A."/>
            <person name="Kalinowski J."/>
            <person name="Ruckert C."/>
        </authorList>
    </citation>
    <scope>NUCLEOTIDE SEQUENCE</scope>
    <source>
        <strain evidence="8">CGMCC 1.15519</strain>
    </source>
</reference>
<evidence type="ECO:0000256" key="2">
    <source>
        <dbReference type="ARBA" id="ARBA00022490"/>
    </source>
</evidence>
<accession>A0A917E6W1</accession>
<evidence type="ECO:0000256" key="3">
    <source>
        <dbReference type="ARBA" id="ARBA00022679"/>
    </source>
</evidence>
<evidence type="ECO:0000313" key="8">
    <source>
        <dbReference type="EMBL" id="GGE06468.1"/>
    </source>
</evidence>
<evidence type="ECO:0000256" key="5">
    <source>
        <dbReference type="ARBA" id="ARBA00051793"/>
    </source>
</evidence>
<dbReference type="CDD" id="cd01449">
    <property type="entry name" value="TST_Repeat_2"/>
    <property type="match status" value="1"/>
</dbReference>
<dbReference type="InterPro" id="IPR036873">
    <property type="entry name" value="Rhodanese-like_dom_sf"/>
</dbReference>
<name>A0A917E6W1_9SPHN</name>
<dbReference type="EMBL" id="BMJM01000003">
    <property type="protein sequence ID" value="GGE06468.1"/>
    <property type="molecule type" value="Genomic_DNA"/>
</dbReference>
<keyword evidence="3 6" id="KW-0808">Transferase</keyword>
<dbReference type="SUPFAM" id="SSF52821">
    <property type="entry name" value="Rhodanese/Cell cycle control phosphatase"/>
    <property type="match status" value="2"/>
</dbReference>
<dbReference type="PANTHER" id="PTHR11364:SF27">
    <property type="entry name" value="SULFURTRANSFERASE"/>
    <property type="match status" value="1"/>
</dbReference>
<dbReference type="InterPro" id="IPR001307">
    <property type="entry name" value="Thiosulphate_STrfase_CS"/>
</dbReference>
<dbReference type="CDD" id="cd01448">
    <property type="entry name" value="TST_Repeat_1"/>
    <property type="match status" value="1"/>
</dbReference>
<comment type="caution">
    <text evidence="8">The sequence shown here is derived from an EMBL/GenBank/DDBJ whole genome shotgun (WGS) entry which is preliminary data.</text>
</comment>
<keyword evidence="2" id="KW-0963">Cytoplasm</keyword>
<dbReference type="Proteomes" id="UP000635071">
    <property type="component" value="Unassembled WGS sequence"/>
</dbReference>
<gene>
    <name evidence="8" type="primary">SseA</name>
    <name evidence="8" type="ORF">GCM10011529_11050</name>
</gene>
<dbReference type="InterPro" id="IPR001763">
    <property type="entry name" value="Rhodanese-like_dom"/>
</dbReference>
<reference evidence="8" key="2">
    <citation type="submission" date="2020-09" db="EMBL/GenBank/DDBJ databases">
        <authorList>
            <person name="Sun Q."/>
            <person name="Zhou Y."/>
        </authorList>
    </citation>
    <scope>NUCLEOTIDE SEQUENCE</scope>
    <source>
        <strain evidence="8">CGMCC 1.15519</strain>
    </source>
</reference>
<sequence length="297" mass="32239">MASCPYYVTLNNEVWECTMNPLVTTEWLAAELGKSDIRVIDATMFLAAHGRNARTEFEAAHIPGAVFFDIDEVSELGTDLPHMLPPPEKFASRMQALGLGDGSRIIVYDNSPLRSAARVWWMLTLFGAHEVAILDGGFAKWQAEGRGVESGKPIVRHRHFTVWADKSLVRDIKQMTDNLRSKTEQVIDARSAGRFAGTEPEPRAGLRSGHIPGSKNLPYDQLFNEDGTYKSRDEIQAAFDAAGIDLAKPLVATCGSGITAAVLVFAAALLGHPKVAIYDGAWSEWGASATNPVVTGA</sequence>
<dbReference type="AlphaFoldDB" id="A0A917E6W1"/>
<dbReference type="PROSITE" id="PS50206">
    <property type="entry name" value="RHODANESE_3"/>
    <property type="match status" value="2"/>
</dbReference>
<dbReference type="FunFam" id="3.40.250.10:FF:000001">
    <property type="entry name" value="Sulfurtransferase"/>
    <property type="match status" value="1"/>
</dbReference>
<dbReference type="NCBIfam" id="NF008557">
    <property type="entry name" value="PRK11493.1"/>
    <property type="match status" value="1"/>
</dbReference>
<dbReference type="FunFam" id="3.40.250.10:FF:000015">
    <property type="entry name" value="Sulfurtransferase"/>
    <property type="match status" value="1"/>
</dbReference>
<comment type="subcellular location">
    <subcellularLocation>
        <location evidence="1">Cytoplasm</location>
    </subcellularLocation>
</comment>
<proteinExistence type="predicted"/>
<keyword evidence="9" id="KW-1185">Reference proteome</keyword>
<dbReference type="PROSITE" id="PS00683">
    <property type="entry name" value="RHODANESE_2"/>
    <property type="match status" value="1"/>
</dbReference>
<dbReference type="PROSITE" id="PS00380">
    <property type="entry name" value="RHODANESE_1"/>
    <property type="match status" value="1"/>
</dbReference>
<feature type="domain" description="Rhodanese" evidence="7">
    <location>
        <begin position="33"/>
        <end position="150"/>
    </location>
</feature>
<dbReference type="SMART" id="SM00450">
    <property type="entry name" value="RHOD"/>
    <property type="match status" value="2"/>
</dbReference>
<keyword evidence="4" id="KW-0677">Repeat</keyword>
<protein>
    <recommendedName>
        <fullName evidence="6">Sulfurtransferase</fullName>
    </recommendedName>
</protein>
<dbReference type="GO" id="GO:0016784">
    <property type="term" value="F:3-mercaptopyruvate sulfurtransferase activity"/>
    <property type="evidence" value="ECO:0007669"/>
    <property type="project" value="UniProtKB-EC"/>
</dbReference>
<organism evidence="8 9">
    <name type="scientific">Sandarakinorhabdus glacialis</name>
    <dbReference type="NCBI Taxonomy" id="1614636"/>
    <lineage>
        <taxon>Bacteria</taxon>
        <taxon>Pseudomonadati</taxon>
        <taxon>Pseudomonadota</taxon>
        <taxon>Alphaproteobacteria</taxon>
        <taxon>Sphingomonadales</taxon>
        <taxon>Sphingosinicellaceae</taxon>
        <taxon>Sandarakinorhabdus</taxon>
    </lineage>
</organism>
<dbReference type="Gene3D" id="3.40.250.10">
    <property type="entry name" value="Rhodanese-like domain"/>
    <property type="match status" value="2"/>
</dbReference>